<dbReference type="RefSeq" id="WP_243547484.1">
    <property type="nucleotide sequence ID" value="NZ_CP094532.1"/>
</dbReference>
<evidence type="ECO:0008006" key="3">
    <source>
        <dbReference type="Google" id="ProtNLM"/>
    </source>
</evidence>
<evidence type="ECO:0000313" key="1">
    <source>
        <dbReference type="EMBL" id="UOE39728.1"/>
    </source>
</evidence>
<reference evidence="1 2" key="1">
    <citation type="submission" date="2022-03" db="EMBL/GenBank/DDBJ databases">
        <title>Chryseobacterium sp. isolated from particulate matters in swine house.</title>
        <authorList>
            <person name="Won M."/>
            <person name="Kim S.-J."/>
            <person name="Kwon S.-W."/>
        </authorList>
    </citation>
    <scope>NUCLEOTIDE SEQUENCE [LARGE SCALE GENOMIC DNA]</scope>
    <source>
        <strain evidence="1 2">SC2-2</strain>
    </source>
</reference>
<gene>
    <name evidence="1" type="ORF">MTP09_07280</name>
</gene>
<protein>
    <recommendedName>
        <fullName evidence="3">T9SS C-terminal target domain-containing protein</fullName>
    </recommendedName>
</protein>
<evidence type="ECO:0000313" key="2">
    <source>
        <dbReference type="Proteomes" id="UP000831460"/>
    </source>
</evidence>
<dbReference type="Proteomes" id="UP000831460">
    <property type="component" value="Chromosome"/>
</dbReference>
<keyword evidence="2" id="KW-1185">Reference proteome</keyword>
<proteinExistence type="predicted"/>
<dbReference type="EMBL" id="CP094532">
    <property type="protein sequence ID" value="UOE39728.1"/>
    <property type="molecule type" value="Genomic_DNA"/>
</dbReference>
<sequence length="257" mass="29215">MSDSLRETSGLNFFKDQLYTFNDGGNTSEIFEVDKISGKILNVIKSNLENKDWEAITSDSVNVYVGDFGNNLGTRKDLKIYKIPLNDAPKKDSIQTIPFFYPEQKDFTPKNINNDFDAEAMIFLNGKIHLFTKEWVSRATSHYIINPEINENQPAQKVETFPTGFMVTDASYFQGKLYLVGYTKKTEVFLSIFNETESGIFFQEKPKKYFLGSALSIGQIEGIAVNENGIFISGEEFRSPFGKVPQSFYFIPKKALD</sequence>
<organism evidence="1 2">
    <name type="scientific">Chryseobacterium suipulveris</name>
    <dbReference type="NCBI Taxonomy" id="2929800"/>
    <lineage>
        <taxon>Bacteria</taxon>
        <taxon>Pseudomonadati</taxon>
        <taxon>Bacteroidota</taxon>
        <taxon>Flavobacteriia</taxon>
        <taxon>Flavobacteriales</taxon>
        <taxon>Weeksellaceae</taxon>
        <taxon>Chryseobacterium group</taxon>
        <taxon>Chryseobacterium</taxon>
    </lineage>
</organism>
<accession>A0ABY4BKK3</accession>
<name>A0ABY4BKK3_9FLAO</name>